<sequence>MNTQNSLSLMQAIATFSLILALGLAYVINPVDDSLFFKAIESIVSGLYGQDVISELNNSALAGILVGLFSGTMFVFLTINKKVYDYTLISLFTIIILIFVASFRDYDAFPYHVTQQLFIWFWLGLPIAIGIVGIWQDSIGNLLMAAFLVLVMPLGLSGNTNDEIYSILGFVFSFMLFIELSYGHTRYSRLARVMYYSKEYEMVLQWFLVTLAVTLALTTGLTSVAFLFHDFLSGLLPDNFSNSIEFNTIYGQALSVLVFFMIWAVVQTLFSRGYLARQVED</sequence>
<feature type="transmembrane region" description="Helical" evidence="1">
    <location>
        <begin position="164"/>
        <end position="182"/>
    </location>
</feature>
<evidence type="ECO:0000313" key="3">
    <source>
        <dbReference type="Proteomes" id="UP000183815"/>
    </source>
</evidence>
<feature type="transmembrane region" description="Helical" evidence="1">
    <location>
        <begin position="86"/>
        <end position="104"/>
    </location>
</feature>
<protein>
    <submittedName>
        <fullName evidence="2">Uncharacterized protein</fullName>
    </submittedName>
</protein>
<accession>A0A1J5TZV2</accession>
<keyword evidence="1" id="KW-1133">Transmembrane helix</keyword>
<gene>
    <name evidence="2" type="ORF">BEU04_04825</name>
</gene>
<reference evidence="2 3" key="1">
    <citation type="submission" date="2016-08" db="EMBL/GenBank/DDBJ databases">
        <title>New Insights into Marine Group III Euryarchaeota, from dark to light.</title>
        <authorList>
            <person name="Haro-Moreno J.M."/>
            <person name="Rodriguez-Valera F."/>
            <person name="Lopez-Garcia P."/>
            <person name="Moreira D."/>
            <person name="Martin-Cuadrado A.B."/>
        </authorList>
    </citation>
    <scope>NUCLEOTIDE SEQUENCE [LARGE SCALE GENOMIC DNA]</scope>
    <source>
        <strain evidence="2">CG-Bathy1</strain>
    </source>
</reference>
<evidence type="ECO:0000256" key="1">
    <source>
        <dbReference type="SAM" id="Phobius"/>
    </source>
</evidence>
<feature type="transmembrane region" description="Helical" evidence="1">
    <location>
        <begin position="203"/>
        <end position="229"/>
    </location>
</feature>
<feature type="transmembrane region" description="Helical" evidence="1">
    <location>
        <begin position="60"/>
        <end position="79"/>
    </location>
</feature>
<keyword evidence="1" id="KW-0812">Transmembrane</keyword>
<proteinExistence type="predicted"/>
<dbReference type="EMBL" id="MIYU01000010">
    <property type="protein sequence ID" value="OIR17558.1"/>
    <property type="molecule type" value="Genomic_DNA"/>
</dbReference>
<dbReference type="Proteomes" id="UP000183815">
    <property type="component" value="Unassembled WGS sequence"/>
</dbReference>
<evidence type="ECO:0000313" key="2">
    <source>
        <dbReference type="EMBL" id="OIR17558.1"/>
    </source>
</evidence>
<comment type="caution">
    <text evidence="2">The sequence shown here is derived from an EMBL/GenBank/DDBJ whole genome shotgun (WGS) entry which is preliminary data.</text>
</comment>
<feature type="transmembrane region" description="Helical" evidence="1">
    <location>
        <begin position="7"/>
        <end position="28"/>
    </location>
</feature>
<keyword evidence="1" id="KW-0472">Membrane</keyword>
<feature type="transmembrane region" description="Helical" evidence="1">
    <location>
        <begin position="116"/>
        <end position="135"/>
    </location>
</feature>
<dbReference type="AlphaFoldDB" id="A0A1J5TZV2"/>
<feature type="transmembrane region" description="Helical" evidence="1">
    <location>
        <begin position="142"/>
        <end position="158"/>
    </location>
</feature>
<feature type="transmembrane region" description="Helical" evidence="1">
    <location>
        <begin position="249"/>
        <end position="270"/>
    </location>
</feature>
<organism evidence="2 3">
    <name type="scientific">Marine Group III euryarchaeote CG-Bathy1</name>
    <dbReference type="NCBI Taxonomy" id="1889001"/>
    <lineage>
        <taxon>Archaea</taxon>
        <taxon>Methanobacteriati</taxon>
        <taxon>Thermoplasmatota</taxon>
        <taxon>Thermoplasmata</taxon>
        <taxon>Candidatus Thermoprofundales</taxon>
    </lineage>
</organism>
<name>A0A1J5TZV2_9ARCH</name>